<accession>V2VYN3</accession>
<proteinExistence type="predicted"/>
<dbReference type="OrthoDB" id="6713176at2"/>
<keyword evidence="2" id="KW-0732">Signal</keyword>
<evidence type="ECO:0000313" key="4">
    <source>
        <dbReference type="Proteomes" id="UP000018418"/>
    </source>
</evidence>
<dbReference type="Proteomes" id="UP000018418">
    <property type="component" value="Unassembled WGS sequence"/>
</dbReference>
<feature type="chain" id="PRO_5004711167" evidence="2">
    <location>
        <begin position="24"/>
        <end position="135"/>
    </location>
</feature>
<feature type="signal peptide" evidence="2">
    <location>
        <begin position="1"/>
        <end position="23"/>
    </location>
</feature>
<organism evidence="3 4">
    <name type="scientific">Acinetobacter brisouii CIP 110357</name>
    <dbReference type="NCBI Taxonomy" id="1341683"/>
    <lineage>
        <taxon>Bacteria</taxon>
        <taxon>Pseudomonadati</taxon>
        <taxon>Pseudomonadota</taxon>
        <taxon>Gammaproteobacteria</taxon>
        <taxon>Moraxellales</taxon>
        <taxon>Moraxellaceae</taxon>
        <taxon>Acinetobacter</taxon>
    </lineage>
</organism>
<dbReference type="EMBL" id="AYEU01000002">
    <property type="protein sequence ID" value="ESK52844.1"/>
    <property type="molecule type" value="Genomic_DNA"/>
</dbReference>
<reference evidence="3 4" key="1">
    <citation type="submission" date="2013-10" db="EMBL/GenBank/DDBJ databases">
        <title>The Genome Sequence of Acinetobacter brisouii CIP 110357.</title>
        <authorList>
            <consortium name="The Broad Institute Genomics Platform"/>
            <consortium name="The Broad Institute Genome Sequencing Center for Infectious Disease"/>
            <person name="Cerqueira G."/>
            <person name="Feldgarden M."/>
            <person name="Courvalin P."/>
            <person name="Grillot-Courvalin C."/>
            <person name="Clermont D."/>
            <person name="Rocha E."/>
            <person name="Yoon E.-J."/>
            <person name="Nemec A."/>
            <person name="Young S.K."/>
            <person name="Zeng Q."/>
            <person name="Gargeya S."/>
            <person name="Fitzgerald M."/>
            <person name="Abouelleil A."/>
            <person name="Alvarado L."/>
            <person name="Berlin A.M."/>
            <person name="Chapman S.B."/>
            <person name="Gainer-Dewar J."/>
            <person name="Goldberg J."/>
            <person name="Gnerre S."/>
            <person name="Griggs A."/>
            <person name="Gujja S."/>
            <person name="Hansen M."/>
            <person name="Howarth C."/>
            <person name="Imamovic A."/>
            <person name="Ireland A."/>
            <person name="Larimer J."/>
            <person name="McCowan C."/>
            <person name="Murphy C."/>
            <person name="Pearson M."/>
            <person name="Poon T.W."/>
            <person name="Priest M."/>
            <person name="Roberts A."/>
            <person name="Saif S."/>
            <person name="Shea T."/>
            <person name="Sykes S."/>
            <person name="Wortman J."/>
            <person name="Nusbaum C."/>
            <person name="Birren B."/>
        </authorList>
    </citation>
    <scope>NUCLEOTIDE SEQUENCE [LARGE SCALE GENOMIC DNA]</scope>
    <source>
        <strain evidence="3 4">CIP 110357</strain>
    </source>
</reference>
<evidence type="ECO:0000256" key="2">
    <source>
        <dbReference type="SAM" id="SignalP"/>
    </source>
</evidence>
<sequence>MRLSPIKLFLLSSCLVAAPSVFAMTETQPSTPNAPLPDNPSLGRVILYKTGQTLQRIGNATQRGADKASDKIQQKWDNTKEFGAEKTQAVQEKANDVQQTAEKKWQQAKDVVTGNRTDTPPVPIEHGSLSQPTSN</sequence>
<evidence type="ECO:0000313" key="3">
    <source>
        <dbReference type="EMBL" id="ESK52844.1"/>
    </source>
</evidence>
<dbReference type="RefSeq" id="WP_004899203.1">
    <property type="nucleotide sequence ID" value="NZ_BBTI01000003.1"/>
</dbReference>
<dbReference type="AlphaFoldDB" id="V2VYN3"/>
<comment type="caution">
    <text evidence="3">The sequence shown here is derived from an EMBL/GenBank/DDBJ whole genome shotgun (WGS) entry which is preliminary data.</text>
</comment>
<keyword evidence="4" id="KW-1185">Reference proteome</keyword>
<gene>
    <name evidence="3" type="ORF">P255_00236</name>
</gene>
<name>V2VYN3_9GAMM</name>
<dbReference type="HOGENOM" id="CLU_106164_0_0_6"/>
<protein>
    <submittedName>
        <fullName evidence="3">Uncharacterized protein</fullName>
    </submittedName>
</protein>
<evidence type="ECO:0000256" key="1">
    <source>
        <dbReference type="SAM" id="MobiDB-lite"/>
    </source>
</evidence>
<dbReference type="PATRIC" id="fig|1341683.3.peg.232"/>
<feature type="region of interest" description="Disordered" evidence="1">
    <location>
        <begin position="78"/>
        <end position="135"/>
    </location>
</feature>